<evidence type="ECO:0000313" key="12">
    <source>
        <dbReference type="EMBL" id="MUL36199.1"/>
    </source>
</evidence>
<proteinExistence type="inferred from homology"/>
<evidence type="ECO:0000256" key="10">
    <source>
        <dbReference type="ARBA" id="ARBA00023136"/>
    </source>
</evidence>
<evidence type="ECO:0000256" key="4">
    <source>
        <dbReference type="ARBA" id="ARBA00019929"/>
    </source>
</evidence>
<feature type="transmembrane region" description="Helical" evidence="11">
    <location>
        <begin position="6"/>
        <end position="31"/>
    </location>
</feature>
<evidence type="ECO:0000256" key="9">
    <source>
        <dbReference type="ARBA" id="ARBA00023078"/>
    </source>
</evidence>
<dbReference type="HAMAP" id="MF_00431">
    <property type="entry name" value="PSI_PsaI"/>
    <property type="match status" value="1"/>
</dbReference>
<dbReference type="Pfam" id="PF00796">
    <property type="entry name" value="PSI_8"/>
    <property type="match status" value="1"/>
</dbReference>
<evidence type="ECO:0000256" key="3">
    <source>
        <dbReference type="ARBA" id="ARBA00005252"/>
    </source>
</evidence>
<name>A0A6N8FTL2_9CHRO</name>
<comment type="caution">
    <text evidence="12">The sequence shown here is derived from an EMBL/GenBank/DDBJ whole genome shotgun (WGS) entry which is preliminary data.</text>
</comment>
<keyword evidence="8 11" id="KW-1133">Transmembrane helix</keyword>
<dbReference type="NCBIfam" id="NF008830">
    <property type="entry name" value="PRK11877.1"/>
    <property type="match status" value="1"/>
</dbReference>
<keyword evidence="10 11" id="KW-0472">Membrane</keyword>
<dbReference type="GO" id="GO:0015979">
    <property type="term" value="P:photosynthesis"/>
    <property type="evidence" value="ECO:0007669"/>
    <property type="project" value="UniProtKB-UniRule"/>
</dbReference>
<comment type="function">
    <text evidence="1 11">May help in the organization of the PsaL subunit.</text>
</comment>
<keyword evidence="5 11" id="KW-0602">Photosynthesis</keyword>
<evidence type="ECO:0000256" key="7">
    <source>
        <dbReference type="ARBA" id="ARBA00022836"/>
    </source>
</evidence>
<evidence type="ECO:0000313" key="13">
    <source>
        <dbReference type="Proteomes" id="UP000441797"/>
    </source>
</evidence>
<protein>
    <recommendedName>
        <fullName evidence="4 11">Photosystem I reaction center subunit VIII</fullName>
    </recommendedName>
</protein>
<keyword evidence="6 11" id="KW-0812">Transmembrane</keyword>
<keyword evidence="7 11" id="KW-0603">Photosystem I</keyword>
<dbReference type="InterPro" id="IPR036357">
    <property type="entry name" value="PSI_PsaI_sf"/>
</dbReference>
<reference evidence="12 13" key="1">
    <citation type="journal article" date="2019" name="Front. Microbiol.">
        <title>Genomic Features for Desiccation Tolerance and Sugar Biosynthesis in the Extremophile Gloeocapsopsis sp. UTEX B3054.</title>
        <authorList>
            <person name="Urrejola C."/>
            <person name="Alcorta J."/>
            <person name="Salas L."/>
            <person name="Vasquez M."/>
            <person name="Polz M.F."/>
            <person name="Vicuna R."/>
            <person name="Diez B."/>
        </authorList>
    </citation>
    <scope>NUCLEOTIDE SEQUENCE [LARGE SCALE GENOMIC DNA]</scope>
    <source>
        <strain evidence="12 13">1H9</strain>
    </source>
</reference>
<keyword evidence="13" id="KW-1185">Reference proteome</keyword>
<dbReference type="InterPro" id="IPR001302">
    <property type="entry name" value="PSI_PsaI"/>
</dbReference>
<organism evidence="12 13">
    <name type="scientific">Gloeocapsopsis dulcis AAB1 = 1H9</name>
    <dbReference type="NCBI Taxonomy" id="1433147"/>
    <lineage>
        <taxon>Bacteria</taxon>
        <taxon>Bacillati</taxon>
        <taxon>Cyanobacteriota</taxon>
        <taxon>Cyanophyceae</taxon>
        <taxon>Oscillatoriophycideae</taxon>
        <taxon>Chroococcales</taxon>
        <taxon>Chroococcaceae</taxon>
        <taxon>Gloeocapsopsis</taxon>
        <taxon>Gloeocapsopsis dulcis</taxon>
    </lineage>
</organism>
<sequence>MFSASFLPSLLVPLTVLVFPAVGMALLLLYIEREDPSGI</sequence>
<evidence type="ECO:0000256" key="6">
    <source>
        <dbReference type="ARBA" id="ARBA00022692"/>
    </source>
</evidence>
<dbReference type="GO" id="GO:0031676">
    <property type="term" value="C:plasma membrane-derived thylakoid membrane"/>
    <property type="evidence" value="ECO:0007669"/>
    <property type="project" value="UniProtKB-SubCell"/>
</dbReference>
<dbReference type="Proteomes" id="UP000441797">
    <property type="component" value="Unassembled WGS sequence"/>
</dbReference>
<dbReference type="AlphaFoldDB" id="A0A6N8FTL2"/>
<comment type="similarity">
    <text evidence="3 11">Belongs to the PsaI family.</text>
</comment>
<dbReference type="EMBL" id="NAPY01000009">
    <property type="protein sequence ID" value="MUL36199.1"/>
    <property type="molecule type" value="Genomic_DNA"/>
</dbReference>
<dbReference type="RefSeq" id="WP_105220802.1">
    <property type="nucleotide sequence ID" value="NZ_CAWNSU010000069.1"/>
</dbReference>
<dbReference type="NCBIfam" id="TIGR03052">
    <property type="entry name" value="PS_I_psaI"/>
    <property type="match status" value="1"/>
</dbReference>
<evidence type="ECO:0000256" key="5">
    <source>
        <dbReference type="ARBA" id="ARBA00022531"/>
    </source>
</evidence>
<comment type="subcellular location">
    <subcellularLocation>
        <location evidence="2 11">Cellular thylakoid membrane</location>
        <topology evidence="2 11">Single-pass membrane protein</topology>
    </subcellularLocation>
</comment>
<keyword evidence="9 11" id="KW-0793">Thylakoid</keyword>
<evidence type="ECO:0000256" key="1">
    <source>
        <dbReference type="ARBA" id="ARBA00003541"/>
    </source>
</evidence>
<dbReference type="SUPFAM" id="SSF81540">
    <property type="entry name" value="Subunit VIII of photosystem I reaction centre, PsaI"/>
    <property type="match status" value="1"/>
</dbReference>
<evidence type="ECO:0000256" key="2">
    <source>
        <dbReference type="ARBA" id="ARBA00004376"/>
    </source>
</evidence>
<accession>A0A6N8FTL2</accession>
<evidence type="ECO:0000256" key="8">
    <source>
        <dbReference type="ARBA" id="ARBA00022989"/>
    </source>
</evidence>
<dbReference type="GO" id="GO:0009522">
    <property type="term" value="C:photosystem I"/>
    <property type="evidence" value="ECO:0007669"/>
    <property type="project" value="UniProtKB-KW"/>
</dbReference>
<evidence type="ECO:0000256" key="11">
    <source>
        <dbReference type="HAMAP-Rule" id="MF_00431"/>
    </source>
</evidence>
<gene>
    <name evidence="11" type="primary">psaI</name>
    <name evidence="12" type="ORF">BWI75_07520</name>
</gene>